<proteinExistence type="predicted"/>
<name>A0A9E7CWY2_9HYPH</name>
<gene>
    <name evidence="1" type="ORF">K9D25_02850</name>
</gene>
<evidence type="ECO:0000313" key="1">
    <source>
        <dbReference type="EMBL" id="UOK71679.1"/>
    </source>
</evidence>
<dbReference type="AlphaFoldDB" id="A0A9E7CWY2"/>
<accession>A0A9E7CWY2</accession>
<organism evidence="1 2">
    <name type="scientific">Ancylobacter polymorphus</name>
    <dbReference type="NCBI Taxonomy" id="223390"/>
    <lineage>
        <taxon>Bacteria</taxon>
        <taxon>Pseudomonadati</taxon>
        <taxon>Pseudomonadota</taxon>
        <taxon>Alphaproteobacteria</taxon>
        <taxon>Hyphomicrobiales</taxon>
        <taxon>Xanthobacteraceae</taxon>
        <taxon>Ancylobacter</taxon>
    </lineage>
</organism>
<sequence length="275" mass="30496">MSVENVKVGDKVRFWDDEDTWVDMTNGKNYEVTHVFENSYSIHDDVGDTRNISKSWDEFSIASLSANDTVRLKSGETFTTGSYTAEVDSVTDDKVILRHGSWLPLDAVEKVEHRFKVGDYVRVTDNSTPGGFFKPVTPGTVAKIARSASGDGWMLEGSGIYFYTDNQLEPAEPPKFKVGDGVRVQEGDDVWESTIVGFDGTYFIVEKSDGWPDSDYGSGRFWYVNDESLTLLPSGAPSQPSPREPLVVTLSLDASSFSRDLADQFQRIAEALRAA</sequence>
<reference evidence="1" key="1">
    <citation type="submission" date="2021-09" db="EMBL/GenBank/DDBJ databases">
        <title>Network and meta-omics reveal the key degrader and cooperation patterns in an efficient 1,4-dioxane-degrading microbial community.</title>
        <authorList>
            <person name="Dai C."/>
        </authorList>
    </citation>
    <scope>NUCLEOTIDE SEQUENCE</scope>
    <source>
        <strain evidence="1">ZM13</strain>
    </source>
</reference>
<dbReference type="KEGG" id="apol:K9D25_02850"/>
<dbReference type="EMBL" id="CP083239">
    <property type="protein sequence ID" value="UOK71679.1"/>
    <property type="molecule type" value="Genomic_DNA"/>
</dbReference>
<evidence type="ECO:0000313" key="2">
    <source>
        <dbReference type="Proteomes" id="UP000831684"/>
    </source>
</evidence>
<protein>
    <submittedName>
        <fullName evidence="1">Uncharacterized protein</fullName>
    </submittedName>
</protein>
<dbReference type="Proteomes" id="UP000831684">
    <property type="component" value="Chromosome"/>
</dbReference>
<dbReference type="RefSeq" id="WP_244379041.1">
    <property type="nucleotide sequence ID" value="NZ_CP083239.1"/>
</dbReference>